<evidence type="ECO:0000313" key="19">
    <source>
        <dbReference type="Proteomes" id="UP001186944"/>
    </source>
</evidence>
<evidence type="ECO:0000256" key="2">
    <source>
        <dbReference type="ARBA" id="ARBA00022448"/>
    </source>
</evidence>
<feature type="transmembrane region" description="Helical" evidence="15">
    <location>
        <begin position="351"/>
        <end position="376"/>
    </location>
</feature>
<dbReference type="AlphaFoldDB" id="A0AA88XQ82"/>
<reference evidence="18" key="1">
    <citation type="submission" date="2019-08" db="EMBL/GenBank/DDBJ databases">
        <title>The improved chromosome-level genome for the pearl oyster Pinctada fucata martensii using PacBio sequencing and Hi-C.</title>
        <authorList>
            <person name="Zheng Z."/>
        </authorList>
    </citation>
    <scope>NUCLEOTIDE SEQUENCE</scope>
    <source>
        <strain evidence="18">ZZ-2019</strain>
        <tissue evidence="18">Adductor muscle</tissue>
    </source>
</reference>
<dbReference type="CDD" id="cd19033">
    <property type="entry name" value="LGIC_ECD_nAChR_proto-like"/>
    <property type="match status" value="1"/>
</dbReference>
<comment type="caution">
    <text evidence="18">The sequence shown here is derived from an EMBL/GenBank/DDBJ whole genome shotgun (WGS) entry which is preliminary data.</text>
</comment>
<comment type="subcellular location">
    <subcellularLocation>
        <location evidence="14">Synaptic cell membrane</location>
        <topology evidence="14">Multi-pass membrane protein</topology>
    </subcellularLocation>
</comment>
<evidence type="ECO:0000256" key="9">
    <source>
        <dbReference type="ARBA" id="ARBA00023157"/>
    </source>
</evidence>
<accession>A0AA88XQ82</accession>
<evidence type="ECO:0000256" key="4">
    <source>
        <dbReference type="ARBA" id="ARBA00022692"/>
    </source>
</evidence>
<keyword evidence="6" id="KW-0770">Synapse</keyword>
<dbReference type="FunFam" id="2.70.170.10:FF:000016">
    <property type="entry name" value="Nicotinic acetylcholine receptor subunit"/>
    <property type="match status" value="1"/>
</dbReference>
<proteinExistence type="inferred from homology"/>
<dbReference type="PANTHER" id="PTHR18945">
    <property type="entry name" value="NEUROTRANSMITTER GATED ION CHANNEL"/>
    <property type="match status" value="1"/>
</dbReference>
<keyword evidence="7 15" id="KW-0406">Ion transport</keyword>
<keyword evidence="12" id="KW-1071">Ligand-gated ion channel</keyword>
<evidence type="ECO:0000256" key="13">
    <source>
        <dbReference type="ARBA" id="ARBA00023303"/>
    </source>
</evidence>
<evidence type="ECO:0000256" key="3">
    <source>
        <dbReference type="ARBA" id="ARBA00022475"/>
    </source>
</evidence>
<dbReference type="PROSITE" id="PS00236">
    <property type="entry name" value="NEUROTR_ION_CHANNEL"/>
    <property type="match status" value="1"/>
</dbReference>
<keyword evidence="2 15" id="KW-0813">Transport</keyword>
<feature type="domain" description="Neurotransmitter-gated ion-channel transmembrane" evidence="17">
    <location>
        <begin position="266"/>
        <end position="329"/>
    </location>
</feature>
<dbReference type="InterPro" id="IPR018000">
    <property type="entry name" value="Neurotransmitter_ion_chnl_CS"/>
</dbReference>
<dbReference type="GO" id="GO:0045211">
    <property type="term" value="C:postsynaptic membrane"/>
    <property type="evidence" value="ECO:0007669"/>
    <property type="project" value="InterPro"/>
</dbReference>
<feature type="transmembrane region" description="Helical" evidence="15">
    <location>
        <begin position="320"/>
        <end position="339"/>
    </location>
</feature>
<keyword evidence="4 15" id="KW-0812">Transmembrane</keyword>
<feature type="domain" description="Neurotransmitter-gated ion-channel ligand-binding" evidence="16">
    <location>
        <begin position="45"/>
        <end position="258"/>
    </location>
</feature>
<dbReference type="PRINTS" id="PR00254">
    <property type="entry name" value="NICOTINICR"/>
</dbReference>
<gene>
    <name evidence="18" type="ORF">FSP39_006302</name>
</gene>
<dbReference type="GO" id="GO:0022848">
    <property type="term" value="F:acetylcholine-gated monoatomic cation-selective channel activity"/>
    <property type="evidence" value="ECO:0007669"/>
    <property type="project" value="InterPro"/>
</dbReference>
<dbReference type="SUPFAM" id="SSF63712">
    <property type="entry name" value="Nicotinic receptor ligand binding domain-like"/>
    <property type="match status" value="1"/>
</dbReference>
<dbReference type="InterPro" id="IPR036734">
    <property type="entry name" value="Neur_chan_lig-bd_sf"/>
</dbReference>
<evidence type="ECO:0000256" key="6">
    <source>
        <dbReference type="ARBA" id="ARBA00023018"/>
    </source>
</evidence>
<dbReference type="InterPro" id="IPR006202">
    <property type="entry name" value="Neur_chan_lig-bd"/>
</dbReference>
<feature type="transmembrane region" description="Helical" evidence="15">
    <location>
        <begin position="261"/>
        <end position="283"/>
    </location>
</feature>
<keyword evidence="13 15" id="KW-0407">Ion channel</keyword>
<keyword evidence="5 15" id="KW-1133">Transmembrane helix</keyword>
<evidence type="ECO:0000256" key="10">
    <source>
        <dbReference type="ARBA" id="ARBA00023170"/>
    </source>
</evidence>
<dbReference type="Pfam" id="PF02931">
    <property type="entry name" value="Neur_chan_LBD"/>
    <property type="match status" value="1"/>
</dbReference>
<evidence type="ECO:0000313" key="18">
    <source>
        <dbReference type="EMBL" id="KAK3089763.1"/>
    </source>
</evidence>
<evidence type="ECO:0000256" key="15">
    <source>
        <dbReference type="RuleBase" id="RU000687"/>
    </source>
</evidence>
<keyword evidence="3" id="KW-1003">Cell membrane</keyword>
<feature type="transmembrane region" description="Helical" evidence="15">
    <location>
        <begin position="502"/>
        <end position="523"/>
    </location>
</feature>
<keyword evidence="8 15" id="KW-0472">Membrane</keyword>
<dbReference type="Gene3D" id="1.20.58.390">
    <property type="entry name" value="Neurotransmitter-gated ion-channel transmembrane domain"/>
    <property type="match status" value="3"/>
</dbReference>
<evidence type="ECO:0000256" key="1">
    <source>
        <dbReference type="ARBA" id="ARBA00009237"/>
    </source>
</evidence>
<comment type="similarity">
    <text evidence="1">Belongs to the ligand-gated ion channel (TC 1.A.9) family. Acetylcholine receptor (TC 1.A.9.1) subfamily.</text>
</comment>
<dbReference type="Gene3D" id="2.70.170.10">
    <property type="entry name" value="Neurotransmitter-gated ion-channel ligand-binding domain"/>
    <property type="match status" value="1"/>
</dbReference>
<dbReference type="InterPro" id="IPR036719">
    <property type="entry name" value="Neuro-gated_channel_TM_sf"/>
</dbReference>
<evidence type="ECO:0000259" key="16">
    <source>
        <dbReference type="Pfam" id="PF02931"/>
    </source>
</evidence>
<dbReference type="SUPFAM" id="SSF90112">
    <property type="entry name" value="Neurotransmitter-gated ion-channel transmembrane pore"/>
    <property type="match status" value="2"/>
</dbReference>
<keyword evidence="19" id="KW-1185">Reference proteome</keyword>
<organism evidence="18 19">
    <name type="scientific">Pinctada imbricata</name>
    <name type="common">Atlantic pearl-oyster</name>
    <name type="synonym">Pinctada martensii</name>
    <dbReference type="NCBI Taxonomy" id="66713"/>
    <lineage>
        <taxon>Eukaryota</taxon>
        <taxon>Metazoa</taxon>
        <taxon>Spiralia</taxon>
        <taxon>Lophotrochozoa</taxon>
        <taxon>Mollusca</taxon>
        <taxon>Bivalvia</taxon>
        <taxon>Autobranchia</taxon>
        <taxon>Pteriomorphia</taxon>
        <taxon>Pterioida</taxon>
        <taxon>Pterioidea</taxon>
        <taxon>Pteriidae</taxon>
        <taxon>Pinctada</taxon>
    </lineage>
</organism>
<evidence type="ECO:0000256" key="8">
    <source>
        <dbReference type="ARBA" id="ARBA00023136"/>
    </source>
</evidence>
<evidence type="ECO:0000256" key="11">
    <source>
        <dbReference type="ARBA" id="ARBA00023180"/>
    </source>
</evidence>
<evidence type="ECO:0000259" key="17">
    <source>
        <dbReference type="Pfam" id="PF02932"/>
    </source>
</evidence>
<evidence type="ECO:0000256" key="7">
    <source>
        <dbReference type="ARBA" id="ARBA00023065"/>
    </source>
</evidence>
<protein>
    <submittedName>
        <fullName evidence="18">Uncharacterized protein</fullName>
    </submittedName>
</protein>
<dbReference type="Pfam" id="PF02932">
    <property type="entry name" value="Neur_chan_memb"/>
    <property type="match status" value="1"/>
</dbReference>
<dbReference type="PRINTS" id="PR00252">
    <property type="entry name" value="NRIONCHANNEL"/>
</dbReference>
<dbReference type="EMBL" id="VSWD01000010">
    <property type="protein sequence ID" value="KAK3089763.1"/>
    <property type="molecule type" value="Genomic_DNA"/>
</dbReference>
<sequence>MTSPIMVSSVKAFMCRRIDSGAFLTYSQGAVLHVQLHSHRGISEEDRLLRHLFRGYEHRSIYSRPVHNFNHTVTVRFGLQLIQIMDLDERNQILTLNVWSHYNWTDVHMMWNATEFHGVNKIRIPCGKIWTPDIKLYNYADERLVENRNALCIVKPNGQVEWIPQAIFKSSCDINVKSFPFDVQTCYLKFGSWAYDGSKVDLLFKNGQNESTMLLSDYQESNIWDIIETPAKRNAMEYACCPDEPFVDLNFSLVIRRKATFYSYTLILPCVLLTSLTLVLFWIPPESPAKMTLGMSVFMAYFVLLLLFESSLPPAATTYPILGMNIFMAYFVLLLMFNGNIPPASTTPVLGTYYCLNMILITLSSFLCVIVVNLTFYGTRVPVHVPYTLKKVMFNYVAKCLCMGNFVSPFVDDVHITCPSSSHRYVGVNGDGSKFANDWKGSNELLVTSLQKETNLELVQIHTKVNEVRNFIKLYKERLEEKDRKDKVAKEWRTLALVFDRIFFIIYLSTIMISLTVVMSVLWS</sequence>
<dbReference type="InterPro" id="IPR038050">
    <property type="entry name" value="Neuro_actylchol_rec"/>
</dbReference>
<evidence type="ECO:0000256" key="5">
    <source>
        <dbReference type="ARBA" id="ARBA00022989"/>
    </source>
</evidence>
<dbReference type="InterPro" id="IPR002394">
    <property type="entry name" value="Nicotinic_acetylcholine_rcpt"/>
</dbReference>
<dbReference type="CDD" id="cd19051">
    <property type="entry name" value="LGIC_TM_cation"/>
    <property type="match status" value="1"/>
</dbReference>
<dbReference type="GO" id="GO:0004888">
    <property type="term" value="F:transmembrane signaling receptor activity"/>
    <property type="evidence" value="ECO:0007669"/>
    <property type="project" value="InterPro"/>
</dbReference>
<keyword evidence="11" id="KW-0325">Glycoprotein</keyword>
<feature type="transmembrane region" description="Helical" evidence="15">
    <location>
        <begin position="289"/>
        <end position="308"/>
    </location>
</feature>
<keyword evidence="10" id="KW-0675">Receptor</keyword>
<keyword evidence="9" id="KW-1015">Disulfide bond</keyword>
<dbReference type="InterPro" id="IPR006029">
    <property type="entry name" value="Neurotrans-gated_channel_TM"/>
</dbReference>
<name>A0AA88XQ82_PINIB</name>
<dbReference type="InterPro" id="IPR006201">
    <property type="entry name" value="Neur_channel"/>
</dbReference>
<dbReference type="Proteomes" id="UP001186944">
    <property type="component" value="Unassembled WGS sequence"/>
</dbReference>
<evidence type="ECO:0000256" key="12">
    <source>
        <dbReference type="ARBA" id="ARBA00023286"/>
    </source>
</evidence>
<evidence type="ECO:0000256" key="14">
    <source>
        <dbReference type="ARBA" id="ARBA00034099"/>
    </source>
</evidence>